<dbReference type="AlphaFoldDB" id="A0A812WZ99"/>
<feature type="transmembrane region" description="Helical" evidence="1">
    <location>
        <begin position="113"/>
        <end position="134"/>
    </location>
</feature>
<dbReference type="Proteomes" id="UP000649617">
    <property type="component" value="Unassembled WGS sequence"/>
</dbReference>
<feature type="transmembrane region" description="Helical" evidence="1">
    <location>
        <begin position="140"/>
        <end position="160"/>
    </location>
</feature>
<name>A0A812WZ99_SYMPI</name>
<evidence type="ECO:0000256" key="1">
    <source>
        <dbReference type="SAM" id="Phobius"/>
    </source>
</evidence>
<reference evidence="3" key="1">
    <citation type="submission" date="2021-02" db="EMBL/GenBank/DDBJ databases">
        <authorList>
            <person name="Dougan E. K."/>
            <person name="Rhodes N."/>
            <person name="Thang M."/>
            <person name="Chan C."/>
        </authorList>
    </citation>
    <scope>NUCLEOTIDE SEQUENCE</scope>
</reference>
<dbReference type="EMBL" id="CAJNIZ010044928">
    <property type="protein sequence ID" value="CAE7705142.1"/>
    <property type="molecule type" value="Genomic_DNA"/>
</dbReference>
<evidence type="ECO:0000256" key="2">
    <source>
        <dbReference type="SAM" id="SignalP"/>
    </source>
</evidence>
<keyword evidence="4" id="KW-1185">Reference proteome</keyword>
<organism evidence="3 4">
    <name type="scientific">Symbiodinium pilosum</name>
    <name type="common">Dinoflagellate</name>
    <dbReference type="NCBI Taxonomy" id="2952"/>
    <lineage>
        <taxon>Eukaryota</taxon>
        <taxon>Sar</taxon>
        <taxon>Alveolata</taxon>
        <taxon>Dinophyceae</taxon>
        <taxon>Suessiales</taxon>
        <taxon>Symbiodiniaceae</taxon>
        <taxon>Symbiodinium</taxon>
    </lineage>
</organism>
<sequence>MMIWVLCFLASSVLMVLSTRGSAFEIISEEISFVKEVPPPYGPQEQPVVDATMREINQMFAYRLPQTALFYSLAGASLGLFTVSYFTSFMLLEDQGPKRVVDIGFLISKGVNVYMGRTIPIILALLFLGGWYVMGTAGPRAVACFAVGAALNLLSVRVGVSVTVQGQTRLAHALGLELFDALQIGIRRLSFAAAAEDLHPTLVARLNISHEKQELQKNAPVGAGCLSTMRC</sequence>
<proteinExistence type="predicted"/>
<keyword evidence="1" id="KW-0812">Transmembrane</keyword>
<feature type="transmembrane region" description="Helical" evidence="1">
    <location>
        <begin position="68"/>
        <end position="92"/>
    </location>
</feature>
<feature type="signal peptide" evidence="2">
    <location>
        <begin position="1"/>
        <end position="23"/>
    </location>
</feature>
<keyword evidence="1" id="KW-0472">Membrane</keyword>
<evidence type="ECO:0000313" key="3">
    <source>
        <dbReference type="EMBL" id="CAE7705142.1"/>
    </source>
</evidence>
<dbReference type="OrthoDB" id="425523at2759"/>
<feature type="chain" id="PRO_5032663917" evidence="2">
    <location>
        <begin position="24"/>
        <end position="231"/>
    </location>
</feature>
<accession>A0A812WZ99</accession>
<keyword evidence="1" id="KW-1133">Transmembrane helix</keyword>
<evidence type="ECO:0000313" key="4">
    <source>
        <dbReference type="Proteomes" id="UP000649617"/>
    </source>
</evidence>
<comment type="caution">
    <text evidence="3">The sequence shown here is derived from an EMBL/GenBank/DDBJ whole genome shotgun (WGS) entry which is preliminary data.</text>
</comment>
<protein>
    <submittedName>
        <fullName evidence="3">Cyb5d2 protein</fullName>
    </submittedName>
</protein>
<gene>
    <name evidence="3" type="primary">Cyb5d2</name>
    <name evidence="3" type="ORF">SPIL2461_LOCUS19892</name>
</gene>
<keyword evidence="2" id="KW-0732">Signal</keyword>